<reference evidence="1" key="1">
    <citation type="submission" date="2020-10" db="EMBL/GenBank/DDBJ databases">
        <authorList>
            <person name="Gilroy R."/>
        </authorList>
    </citation>
    <scope>NUCLEOTIDE SEQUENCE</scope>
    <source>
        <strain evidence="1">ChiW16-3235</strain>
    </source>
</reference>
<evidence type="ECO:0000313" key="2">
    <source>
        <dbReference type="Proteomes" id="UP000823913"/>
    </source>
</evidence>
<protein>
    <recommendedName>
        <fullName evidence="3">YolD-like protein</fullName>
    </recommendedName>
</protein>
<proteinExistence type="predicted"/>
<comment type="caution">
    <text evidence="1">The sequence shown here is derived from an EMBL/GenBank/DDBJ whole genome shotgun (WGS) entry which is preliminary data.</text>
</comment>
<dbReference type="EMBL" id="DVHK01000047">
    <property type="protein sequence ID" value="HIR66794.1"/>
    <property type="molecule type" value="Genomic_DNA"/>
</dbReference>
<reference evidence="1" key="2">
    <citation type="journal article" date="2021" name="PeerJ">
        <title>Extensive microbial diversity within the chicken gut microbiome revealed by metagenomics and culture.</title>
        <authorList>
            <person name="Gilroy R."/>
            <person name="Ravi A."/>
            <person name="Getino M."/>
            <person name="Pursley I."/>
            <person name="Horton D.L."/>
            <person name="Alikhan N.F."/>
            <person name="Baker D."/>
            <person name="Gharbi K."/>
            <person name="Hall N."/>
            <person name="Watson M."/>
            <person name="Adriaenssens E.M."/>
            <person name="Foster-Nyarko E."/>
            <person name="Jarju S."/>
            <person name="Secka A."/>
            <person name="Antonio M."/>
            <person name="Oren A."/>
            <person name="Chaudhuri R.R."/>
            <person name="La Ragione R."/>
            <person name="Hildebrand F."/>
            <person name="Pallen M.J."/>
        </authorList>
    </citation>
    <scope>NUCLEOTIDE SEQUENCE</scope>
    <source>
        <strain evidence="1">ChiW16-3235</strain>
    </source>
</reference>
<dbReference type="AlphaFoldDB" id="A0A9D1E658"/>
<name>A0A9D1E658_9FIRM</name>
<sequence>MGKYDDIINLPHHRSQTHPHMSVGDRAAQFAPFAALTGYDDAIDEEGRLTSDKIELDENSLSALDITLSELSACIASHPRVSVTYFLPDEKKEGGAYLVRGGALKKINSYNMQLIFCDGFAVDISSILSLELLD</sequence>
<evidence type="ECO:0008006" key="3">
    <source>
        <dbReference type="Google" id="ProtNLM"/>
    </source>
</evidence>
<organism evidence="1 2">
    <name type="scientific">Candidatus Coproplasma avicola</name>
    <dbReference type="NCBI Taxonomy" id="2840744"/>
    <lineage>
        <taxon>Bacteria</taxon>
        <taxon>Bacillati</taxon>
        <taxon>Bacillota</taxon>
        <taxon>Clostridia</taxon>
        <taxon>Eubacteriales</taxon>
        <taxon>Candidatus Coproplasma</taxon>
    </lineage>
</organism>
<dbReference type="Proteomes" id="UP000823913">
    <property type="component" value="Unassembled WGS sequence"/>
</dbReference>
<gene>
    <name evidence="1" type="ORF">IAB94_01955</name>
</gene>
<accession>A0A9D1E658</accession>
<evidence type="ECO:0000313" key="1">
    <source>
        <dbReference type="EMBL" id="HIR66794.1"/>
    </source>
</evidence>